<evidence type="ECO:0000256" key="2">
    <source>
        <dbReference type="ARBA" id="ARBA00022723"/>
    </source>
</evidence>
<proteinExistence type="inferred from homology"/>
<dbReference type="InterPro" id="IPR001279">
    <property type="entry name" value="Metallo-B-lactamas"/>
</dbReference>
<feature type="domain" description="Metallo-beta-lactamase" evidence="10">
    <location>
        <begin position="130"/>
        <end position="357"/>
    </location>
</feature>
<dbReference type="InterPro" id="IPR029229">
    <property type="entry name" value="Alkyl_sulf_C"/>
</dbReference>
<dbReference type="FunFam" id="1.25.40.880:FF:000001">
    <property type="entry name" value="SDS hydrolase SdsA1"/>
    <property type="match status" value="1"/>
</dbReference>
<dbReference type="InterPro" id="IPR036866">
    <property type="entry name" value="RibonucZ/Hydroxyglut_hydro"/>
</dbReference>
<comment type="cofactor">
    <cofactor evidence="1">
        <name>Zn(2+)</name>
        <dbReference type="ChEBI" id="CHEBI:29105"/>
    </cofactor>
</comment>
<evidence type="ECO:0000256" key="5">
    <source>
        <dbReference type="ARBA" id="ARBA00033751"/>
    </source>
</evidence>
<feature type="signal peptide" evidence="9">
    <location>
        <begin position="1"/>
        <end position="25"/>
    </location>
</feature>
<comment type="caution">
    <text evidence="11">The sequence shown here is derived from an EMBL/GenBank/DDBJ whole genome shotgun (WGS) entry which is preliminary data.</text>
</comment>
<evidence type="ECO:0000256" key="3">
    <source>
        <dbReference type="ARBA" id="ARBA00022801"/>
    </source>
</evidence>
<dbReference type="GO" id="GO:0046872">
    <property type="term" value="F:metal ion binding"/>
    <property type="evidence" value="ECO:0007669"/>
    <property type="project" value="UniProtKB-KW"/>
</dbReference>
<evidence type="ECO:0000256" key="8">
    <source>
        <dbReference type="ARBA" id="ARBA00075789"/>
    </source>
</evidence>
<evidence type="ECO:0000256" key="4">
    <source>
        <dbReference type="ARBA" id="ARBA00022833"/>
    </source>
</evidence>
<dbReference type="InterPro" id="IPR029228">
    <property type="entry name" value="Alkyl_sulf_dimr"/>
</dbReference>
<dbReference type="Pfam" id="PF14864">
    <property type="entry name" value="Alkyl_sulf_C"/>
    <property type="match status" value="1"/>
</dbReference>
<keyword evidence="3" id="KW-0378">Hydrolase</keyword>
<accession>A0A2N8HBS3</accession>
<dbReference type="GO" id="GO:0018741">
    <property type="term" value="F:linear primary-alkylsulfatase activity"/>
    <property type="evidence" value="ECO:0007669"/>
    <property type="project" value="UniProtKB-EC"/>
</dbReference>
<dbReference type="EC" id="3.1.6.21" evidence="6"/>
<evidence type="ECO:0000256" key="1">
    <source>
        <dbReference type="ARBA" id="ARBA00001947"/>
    </source>
</evidence>
<dbReference type="SMART" id="SM00849">
    <property type="entry name" value="Lactamase_B"/>
    <property type="match status" value="1"/>
</dbReference>
<dbReference type="FunFam" id="3.60.15.30:FF:000001">
    <property type="entry name" value="Alkyl/aryl-sulfatase BDS1"/>
    <property type="match status" value="1"/>
</dbReference>
<organism evidence="11 12">
    <name type="scientific">Akkermansia muciniphila</name>
    <dbReference type="NCBI Taxonomy" id="239935"/>
    <lineage>
        <taxon>Bacteria</taxon>
        <taxon>Pseudomonadati</taxon>
        <taxon>Verrucomicrobiota</taxon>
        <taxon>Verrucomicrobiia</taxon>
        <taxon>Verrucomicrobiales</taxon>
        <taxon>Akkermansiaceae</taxon>
        <taxon>Akkermansia</taxon>
    </lineage>
</organism>
<dbReference type="Gene3D" id="3.30.1050.10">
    <property type="entry name" value="SCP2 sterol-binding domain"/>
    <property type="match status" value="1"/>
</dbReference>
<evidence type="ECO:0000256" key="9">
    <source>
        <dbReference type="SAM" id="SignalP"/>
    </source>
</evidence>
<dbReference type="OrthoDB" id="9815874at2"/>
<evidence type="ECO:0000313" key="12">
    <source>
        <dbReference type="Proteomes" id="UP000236000"/>
    </source>
</evidence>
<evidence type="ECO:0000256" key="7">
    <source>
        <dbReference type="ARBA" id="ARBA00068034"/>
    </source>
</evidence>
<keyword evidence="9" id="KW-0732">Signal</keyword>
<dbReference type="AlphaFoldDB" id="A0A2N8HBS3"/>
<dbReference type="InterPro" id="IPR052195">
    <property type="entry name" value="Bact_Alkyl/Aryl-Sulfatase"/>
</dbReference>
<evidence type="ECO:0000256" key="6">
    <source>
        <dbReference type="ARBA" id="ARBA00066568"/>
    </source>
</evidence>
<protein>
    <recommendedName>
        <fullName evidence="7">Linear primary-alkylsulfatase</fullName>
        <ecNumber evidence="6">3.1.6.21</ecNumber>
    </recommendedName>
    <alternativeName>
        <fullName evidence="8">Type III linear primary-alkylsulfatase</fullName>
    </alternativeName>
</protein>
<dbReference type="Proteomes" id="UP000236000">
    <property type="component" value="Unassembled WGS sequence"/>
</dbReference>
<dbReference type="EMBL" id="PJKA01000013">
    <property type="protein sequence ID" value="PNC17321.1"/>
    <property type="molecule type" value="Genomic_DNA"/>
</dbReference>
<reference evidence="11 12" key="1">
    <citation type="journal article" date="2017" name="BMC Genomics">
        <title>Genome sequencing of 39 Akkermansia muciniphila isolates reveals its population structure, genomic and functional diverisity, and global distribution in mammalian gut microbiotas.</title>
        <authorList>
            <person name="Guo X."/>
            <person name="Li S."/>
            <person name="Zhang J."/>
            <person name="Wu F."/>
            <person name="Li X."/>
            <person name="Wu D."/>
            <person name="Zhang M."/>
            <person name="Ou Z."/>
            <person name="Jie Z."/>
            <person name="Yan Q."/>
            <person name="Li P."/>
            <person name="Yi J."/>
            <person name="Peng Y."/>
        </authorList>
    </citation>
    <scope>NUCLEOTIDE SEQUENCE [LARGE SCALE GENOMIC DNA]</scope>
    <source>
        <strain evidence="11 12">GP24</strain>
    </source>
</reference>
<dbReference type="PANTHER" id="PTHR43223">
    <property type="entry name" value="ALKYL/ARYL-SULFATASE"/>
    <property type="match status" value="1"/>
</dbReference>
<comment type="similarity">
    <text evidence="5">Belongs to the metallo-beta-lactamase superfamily. Type III sulfatase family.</text>
</comment>
<dbReference type="Pfam" id="PF00753">
    <property type="entry name" value="Lactamase_B"/>
    <property type="match status" value="1"/>
</dbReference>
<dbReference type="GO" id="GO:0046983">
    <property type="term" value="F:protein dimerization activity"/>
    <property type="evidence" value="ECO:0007669"/>
    <property type="project" value="InterPro"/>
</dbReference>
<dbReference type="PANTHER" id="PTHR43223:SF1">
    <property type="entry name" value="ALKYL_ARYL-SULFATASE BDS1"/>
    <property type="match status" value="1"/>
</dbReference>
<dbReference type="InterPro" id="IPR044097">
    <property type="entry name" value="Bds1/SdsA1_MBL-fold"/>
</dbReference>
<dbReference type="CDD" id="cd07710">
    <property type="entry name" value="arylsulfatase_Sdsa1-like_MBL-fold"/>
    <property type="match status" value="1"/>
</dbReference>
<dbReference type="Gene3D" id="1.25.40.880">
    <property type="entry name" value="Alkyl sulfatase, dimerisation domain"/>
    <property type="match status" value="1"/>
</dbReference>
<dbReference type="SUPFAM" id="SSF55718">
    <property type="entry name" value="SCP-like"/>
    <property type="match status" value="1"/>
</dbReference>
<dbReference type="Gene3D" id="3.60.15.30">
    <property type="entry name" value="Metallo-beta-lactamase domain"/>
    <property type="match status" value="1"/>
</dbReference>
<dbReference type="InterPro" id="IPR038536">
    <property type="entry name" value="Alkyl/aryl-sulf_dimr_sf"/>
</dbReference>
<dbReference type="InterPro" id="IPR036527">
    <property type="entry name" value="SCP2_sterol-bd_dom_sf"/>
</dbReference>
<feature type="chain" id="PRO_5018289487" description="Linear primary-alkylsulfatase" evidence="9">
    <location>
        <begin position="26"/>
        <end position="662"/>
    </location>
</feature>
<evidence type="ECO:0000313" key="11">
    <source>
        <dbReference type="EMBL" id="PNC17321.1"/>
    </source>
</evidence>
<gene>
    <name evidence="11" type="ORF">CXU22_11970</name>
</gene>
<keyword evidence="2" id="KW-0479">Metal-binding</keyword>
<evidence type="ECO:0000259" key="10">
    <source>
        <dbReference type="SMART" id="SM00849"/>
    </source>
</evidence>
<name>A0A2N8HBS3_9BACT</name>
<dbReference type="Pfam" id="PF14863">
    <property type="entry name" value="Alkyl_sulf_dimr"/>
    <property type="match status" value="1"/>
</dbReference>
<keyword evidence="4" id="KW-0862">Zinc</keyword>
<sequence>MKIKINYFAAMLLAMFAGGGIGAQGAEQPKKATSHTIEYNQKFLGAHGLDENDKQDFQDAEKGFMATLKDPNIKNKEGRTVFDISAFDFTKDKPAPDTVNPSLWRVSQLNAKSGLFKVMDGIYQIRGFDLSNMTIIEGKEGLIIIDPLISEETAKAGLDLYYREVEQPETGKRPVKAVVYTHSHVDHFGGVKGVASEQDVKSGKTQILAPEGFLKEAVSENVYAGNAMGRRSTYMYAAPFNKGPEGTVGSGLGTASSSGTITVIPPTDTITKTGETRTIDGVEMEFMMAPGTEAPSEMLMYFPQFKSLCSAEDATHTMHNLYTLRGAKVRDASNWWKALDEAIQRYGDKTEVLFAQHHWPRWGKERISQFLAKERNGYKYMHDQTLNLINKGYTPVEIAEMIKLPPEIDKQWYFRGYYGTLNHNAKAIYQRYMGWYDGNPANLYALPPVEAARRYVELAGGADKMIDNAQKAFDKGDYRWTAEVLKHVVFADPQNSKARNLAADALEQLGYQAESGPWRNEFLVGAYELRNGLLKNPLDLVSTDILSNLTPEMLFDYMGISLNAEKSKGKKLAFNWIDQNGKPYGFWVEDEVLMYREGKPVEHPDAVITGDKLNFTLIAMQAVPLKEALDKGMIKIEGNTDKFKELLECMDKFNGNFNIIEP</sequence>
<dbReference type="SUPFAM" id="SSF56281">
    <property type="entry name" value="Metallo-hydrolase/oxidoreductase"/>
    <property type="match status" value="1"/>
</dbReference>
<dbReference type="GO" id="GO:0018909">
    <property type="term" value="P:dodecyl sulfate metabolic process"/>
    <property type="evidence" value="ECO:0007669"/>
    <property type="project" value="InterPro"/>
</dbReference>